<reference evidence="4" key="1">
    <citation type="submission" date="2022-10" db="EMBL/GenBank/DDBJ databases">
        <authorList>
            <person name="Mo P."/>
        </authorList>
    </citation>
    <scope>NUCLEOTIDE SEQUENCE</scope>
    <source>
        <strain evidence="4">HUAS 13-4</strain>
        <plasmid evidence="4">punmamed2</plasmid>
    </source>
</reference>
<evidence type="ECO:0000313" key="5">
    <source>
        <dbReference type="Proteomes" id="UP001061298"/>
    </source>
</evidence>
<dbReference type="EMBL" id="CP106794">
    <property type="protein sequence ID" value="UXY24897.1"/>
    <property type="molecule type" value="Genomic_DNA"/>
</dbReference>
<comment type="similarity">
    <text evidence="1">Belongs to the thioesterase family.</text>
</comment>
<accession>A0ABY6EE39</accession>
<dbReference type="GO" id="GO:0016787">
    <property type="term" value="F:hydrolase activity"/>
    <property type="evidence" value="ECO:0007669"/>
    <property type="project" value="UniProtKB-KW"/>
</dbReference>
<geneLocation type="plasmid" evidence="4 5">
    <name>punmamed2</name>
</geneLocation>
<protein>
    <submittedName>
        <fullName evidence="4">Alpha/beta fold hydrolase</fullName>
    </submittedName>
</protein>
<dbReference type="InterPro" id="IPR020802">
    <property type="entry name" value="TesA-like"/>
</dbReference>
<dbReference type="RefSeq" id="WP_263235127.1">
    <property type="nucleotide sequence ID" value="NZ_CP106794.1"/>
</dbReference>
<proteinExistence type="inferred from homology"/>
<keyword evidence="5" id="KW-1185">Reference proteome</keyword>
<name>A0ABY6EE39_9ACTN</name>
<dbReference type="InterPro" id="IPR029058">
    <property type="entry name" value="AB_hydrolase_fold"/>
</dbReference>
<feature type="domain" description="Thioesterase TesA-like" evidence="3">
    <location>
        <begin position="28"/>
        <end position="252"/>
    </location>
</feature>
<sequence>MTRPAGRHEHSGWIRRYHDPSGDGPAVVCFPHAGGSAASFFRLSAELSRVAEVLIVQYPGRQDRMDEPVVDDIRELADHVAGALLPWRERPLALFGHSMGSVVAFETALRLERDPGRADPMGLIASGRTAPSVRRDQGVHRRDDAGIVAAMAELSGTDPALFADEEMLAVVIPPVRSDYRAVETYRCDPGTLLRCPITAYGGDADPHVSRHDLTLWGGHTASVFATRVFPGGHFYLQPGHNEVVAALGRDLYSFEAGHGGVSGRRGMNSGTHL</sequence>
<dbReference type="SMART" id="SM00824">
    <property type="entry name" value="PKS_TE"/>
    <property type="match status" value="1"/>
</dbReference>
<evidence type="ECO:0000256" key="1">
    <source>
        <dbReference type="ARBA" id="ARBA00007169"/>
    </source>
</evidence>
<dbReference type="Gene3D" id="3.40.50.1820">
    <property type="entry name" value="alpha/beta hydrolase"/>
    <property type="match status" value="1"/>
</dbReference>
<dbReference type="Proteomes" id="UP001061298">
    <property type="component" value="Plasmid punmamed2"/>
</dbReference>
<dbReference type="Pfam" id="PF00975">
    <property type="entry name" value="Thioesterase"/>
    <property type="match status" value="1"/>
</dbReference>
<dbReference type="PANTHER" id="PTHR11487:SF0">
    <property type="entry name" value="S-ACYL FATTY ACID SYNTHASE THIOESTERASE, MEDIUM CHAIN"/>
    <property type="match status" value="1"/>
</dbReference>
<evidence type="ECO:0000259" key="3">
    <source>
        <dbReference type="SMART" id="SM00824"/>
    </source>
</evidence>
<evidence type="ECO:0000313" key="4">
    <source>
        <dbReference type="EMBL" id="UXY24897.1"/>
    </source>
</evidence>
<dbReference type="InterPro" id="IPR012223">
    <property type="entry name" value="TEII"/>
</dbReference>
<dbReference type="SUPFAM" id="SSF53474">
    <property type="entry name" value="alpha/beta-Hydrolases"/>
    <property type="match status" value="1"/>
</dbReference>
<dbReference type="PANTHER" id="PTHR11487">
    <property type="entry name" value="THIOESTERASE"/>
    <property type="match status" value="1"/>
</dbReference>
<evidence type="ECO:0000256" key="2">
    <source>
        <dbReference type="ARBA" id="ARBA00022801"/>
    </source>
</evidence>
<keyword evidence="4" id="KW-0614">Plasmid</keyword>
<gene>
    <name evidence="4" type="ORF">N8I84_41355</name>
</gene>
<keyword evidence="2 4" id="KW-0378">Hydrolase</keyword>
<organism evidence="4 5">
    <name type="scientific">Streptomyces cynarae</name>
    <dbReference type="NCBI Taxonomy" id="2981134"/>
    <lineage>
        <taxon>Bacteria</taxon>
        <taxon>Bacillati</taxon>
        <taxon>Actinomycetota</taxon>
        <taxon>Actinomycetes</taxon>
        <taxon>Kitasatosporales</taxon>
        <taxon>Streptomycetaceae</taxon>
        <taxon>Streptomyces</taxon>
    </lineage>
</organism>
<dbReference type="InterPro" id="IPR001031">
    <property type="entry name" value="Thioesterase"/>
</dbReference>